<dbReference type="Proteomes" id="UP000053240">
    <property type="component" value="Unassembled WGS sequence"/>
</dbReference>
<protein>
    <submittedName>
        <fullName evidence="2">Uncharacterized protein</fullName>
    </submittedName>
</protein>
<gene>
    <name evidence="2" type="ORF">RR48_10123</name>
</gene>
<proteinExistence type="predicted"/>
<sequence>MYLRSLSKVASCAHACKTPPAKKLRQKHISGRSRVRVVLSSRVKCGALTTLKSSVNSRLFPRNEESANLANARNARNALKVHGHESVRPKAAALTGTQSSLTSSECSVPATEAPRKEPSHWGLPIHTQEELQVTDEEWSDADSAASARVSTLPLTGQGTDIIMDLAPQKACELLQQGKNALEKAGNMKKECKTEVNECLQSLQKIVLSLSDSRRSYKAALEQEKARAAKELIRCERAHARELATVQKEHTEKLKVVEENTADALKIADEIKNWLNSELDGPLQIIANTYSELQQLSLRPQPATIVKERIFHASGPGNETIKYIGVDGSVQRGPRHSVSKDTHVRVK</sequence>
<accession>A0A194QZH5</accession>
<evidence type="ECO:0000313" key="3">
    <source>
        <dbReference type="Proteomes" id="UP000053240"/>
    </source>
</evidence>
<evidence type="ECO:0000256" key="1">
    <source>
        <dbReference type="SAM" id="MobiDB-lite"/>
    </source>
</evidence>
<dbReference type="EMBL" id="KQ460890">
    <property type="protein sequence ID" value="KPJ10943.1"/>
    <property type="molecule type" value="Genomic_DNA"/>
</dbReference>
<dbReference type="InParanoid" id="A0A194QZH5"/>
<feature type="region of interest" description="Disordered" evidence="1">
    <location>
        <begin position="82"/>
        <end position="121"/>
    </location>
</feature>
<reference evidence="2 3" key="1">
    <citation type="journal article" date="2015" name="Nat. Commun.">
        <title>Outbred genome sequencing and CRISPR/Cas9 gene editing in butterflies.</title>
        <authorList>
            <person name="Li X."/>
            <person name="Fan D."/>
            <person name="Zhang W."/>
            <person name="Liu G."/>
            <person name="Zhang L."/>
            <person name="Zhao L."/>
            <person name="Fang X."/>
            <person name="Chen L."/>
            <person name="Dong Y."/>
            <person name="Chen Y."/>
            <person name="Ding Y."/>
            <person name="Zhao R."/>
            <person name="Feng M."/>
            <person name="Zhu Y."/>
            <person name="Feng Y."/>
            <person name="Jiang X."/>
            <person name="Zhu D."/>
            <person name="Xiang H."/>
            <person name="Feng X."/>
            <person name="Li S."/>
            <person name="Wang J."/>
            <person name="Zhang G."/>
            <person name="Kronforst M.R."/>
            <person name="Wang W."/>
        </authorList>
    </citation>
    <scope>NUCLEOTIDE SEQUENCE [LARGE SCALE GENOMIC DNA]</scope>
    <source>
        <strain evidence="2">Ya'a_city_454_Pm</strain>
        <tissue evidence="2">Whole body</tissue>
    </source>
</reference>
<evidence type="ECO:0000313" key="2">
    <source>
        <dbReference type="EMBL" id="KPJ10943.1"/>
    </source>
</evidence>
<keyword evidence="3" id="KW-1185">Reference proteome</keyword>
<feature type="compositionally biased region" description="Polar residues" evidence="1">
    <location>
        <begin position="95"/>
        <end position="106"/>
    </location>
</feature>
<dbReference type="AlphaFoldDB" id="A0A194QZH5"/>
<name>A0A194QZH5_PAPMA</name>
<organism evidence="2 3">
    <name type="scientific">Papilio machaon</name>
    <name type="common">Old World swallowtail butterfly</name>
    <dbReference type="NCBI Taxonomy" id="76193"/>
    <lineage>
        <taxon>Eukaryota</taxon>
        <taxon>Metazoa</taxon>
        <taxon>Ecdysozoa</taxon>
        <taxon>Arthropoda</taxon>
        <taxon>Hexapoda</taxon>
        <taxon>Insecta</taxon>
        <taxon>Pterygota</taxon>
        <taxon>Neoptera</taxon>
        <taxon>Endopterygota</taxon>
        <taxon>Lepidoptera</taxon>
        <taxon>Glossata</taxon>
        <taxon>Ditrysia</taxon>
        <taxon>Papilionoidea</taxon>
        <taxon>Papilionidae</taxon>
        <taxon>Papilioninae</taxon>
        <taxon>Papilio</taxon>
    </lineage>
</organism>